<reference evidence="2 4" key="1">
    <citation type="submission" date="2015-10" db="EMBL/GenBank/DDBJ databases">
        <title>The cercosporin biosynthetic gene cluster was horizontally transferred to several fungal lineages and shown to be expanded in Cercospora beticola based on microsynteny with recipient genomes.</title>
        <authorList>
            <person name="De Jonge R."/>
            <person name="Ebert M.K."/>
            <person name="Suttle J.C."/>
            <person name="Jurick Ii W.M."/>
            <person name="Secor G.A."/>
            <person name="Thomma B.P."/>
            <person name="Van De Peer Y."/>
            <person name="Bolton M.D."/>
        </authorList>
    </citation>
    <scope>NUCLEOTIDE SEQUENCE [LARGE SCALE GENOMIC DNA]</scope>
    <source>
        <strain evidence="2 4">09-40</strain>
    </source>
</reference>
<feature type="compositionally biased region" description="Polar residues" evidence="1">
    <location>
        <begin position="128"/>
        <end position="146"/>
    </location>
</feature>
<evidence type="ECO:0000313" key="5">
    <source>
        <dbReference type="Proteomes" id="UP001302367"/>
    </source>
</evidence>
<feature type="region of interest" description="Disordered" evidence="1">
    <location>
        <begin position="1"/>
        <end position="65"/>
    </location>
</feature>
<dbReference type="OrthoDB" id="5335812at2759"/>
<evidence type="ECO:0000313" key="4">
    <source>
        <dbReference type="Proteomes" id="UP000230605"/>
    </source>
</evidence>
<dbReference type="PANTHER" id="PTHR42087:SF1">
    <property type="entry name" value="ILP IS AN APOPTOSIS INHIBITOR"/>
    <property type="match status" value="1"/>
</dbReference>
<keyword evidence="5" id="KW-1185">Reference proteome</keyword>
<dbReference type="Proteomes" id="UP000230605">
    <property type="component" value="Chromosome 4"/>
</dbReference>
<feature type="compositionally biased region" description="Basic and acidic residues" evidence="1">
    <location>
        <begin position="323"/>
        <end position="332"/>
    </location>
</feature>
<name>A0A2G5HMW3_CERBT</name>
<feature type="compositionally biased region" description="Low complexity" evidence="1">
    <location>
        <begin position="290"/>
        <end position="300"/>
    </location>
</feature>
<dbReference type="Proteomes" id="UP001302367">
    <property type="component" value="Chromosome 4"/>
</dbReference>
<protein>
    <submittedName>
        <fullName evidence="2">Uncharacterized protein</fullName>
    </submittedName>
</protein>
<dbReference type="PANTHER" id="PTHR42087">
    <property type="entry name" value="ILP IS AN APOPTOSIS INHIBITOR"/>
    <property type="match status" value="1"/>
</dbReference>
<gene>
    <name evidence="2" type="ORF">CB0940_05151</name>
    <name evidence="3" type="ORF">RHO25_007098</name>
</gene>
<accession>A0A2G5HMW3</accession>
<dbReference type="EMBL" id="LKMD01000105">
    <property type="protein sequence ID" value="PIA93906.1"/>
    <property type="molecule type" value="Genomic_DNA"/>
</dbReference>
<dbReference type="InterPro" id="IPR053267">
    <property type="entry name" value="Verrucosidin_biosynth-assoc"/>
</dbReference>
<feature type="region of interest" description="Disordered" evidence="1">
    <location>
        <begin position="118"/>
        <end position="166"/>
    </location>
</feature>
<dbReference type="AlphaFoldDB" id="A0A2G5HMW3"/>
<evidence type="ECO:0000256" key="1">
    <source>
        <dbReference type="SAM" id="MobiDB-lite"/>
    </source>
</evidence>
<evidence type="ECO:0000313" key="2">
    <source>
        <dbReference type="EMBL" id="PIA93906.1"/>
    </source>
</evidence>
<organism evidence="2 4">
    <name type="scientific">Cercospora beticola</name>
    <name type="common">Sugarbeet leaf spot fungus</name>
    <dbReference type="NCBI Taxonomy" id="122368"/>
    <lineage>
        <taxon>Eukaryota</taxon>
        <taxon>Fungi</taxon>
        <taxon>Dikarya</taxon>
        <taxon>Ascomycota</taxon>
        <taxon>Pezizomycotina</taxon>
        <taxon>Dothideomycetes</taxon>
        <taxon>Dothideomycetidae</taxon>
        <taxon>Mycosphaerellales</taxon>
        <taxon>Mycosphaerellaceae</taxon>
        <taxon>Cercospora</taxon>
    </lineage>
</organism>
<feature type="compositionally biased region" description="Low complexity" evidence="1">
    <location>
        <begin position="118"/>
        <end position="127"/>
    </location>
</feature>
<feature type="region of interest" description="Disordered" evidence="1">
    <location>
        <begin position="273"/>
        <end position="332"/>
    </location>
</feature>
<dbReference type="EMBL" id="CP134187">
    <property type="protein sequence ID" value="WPB02462.1"/>
    <property type="molecule type" value="Genomic_DNA"/>
</dbReference>
<sequence length="332" mass="36538">MPATRQTMGSLPPRQPYASYPSSSSSSSHRPAAYDVNYHGSTNSSTRPPVHSGMDSHQPTPPVGLSDPTFDILDWHPAYLSCQRYFVDHAQYEPGTQAVCALINIRLPFQWLSTPVTSSNPASSSASQQPFTFNPYSRSGSNVNSPRSRDLPGSSHHHNSSNPQVHVSPIPYIRRLVVTGFDKPAIMHGFFGDDYERGIMPHVECERRNYLFAAKHGGWRTCKRQYDVGSGYGGDESVPFMKPLDEAKGEELAAAEKQWSDWLAMEDWMVGPRAPGEGATQCEGRRSYEEQQQQGSSRRSGGSRGRSGMIGPTDGLPDGLPDGIRDDGYRSS</sequence>
<reference evidence="3 5" key="2">
    <citation type="submission" date="2023-09" db="EMBL/GenBank/DDBJ databases">
        <title>Complete-Gapless Cercospora beticola genome.</title>
        <authorList>
            <person name="Wyatt N.A."/>
            <person name="Spanner R.E."/>
            <person name="Bolton M.D."/>
        </authorList>
    </citation>
    <scope>NUCLEOTIDE SEQUENCE [LARGE SCALE GENOMIC DNA]</scope>
    <source>
        <strain evidence="3">Cb09-40</strain>
    </source>
</reference>
<evidence type="ECO:0000313" key="3">
    <source>
        <dbReference type="EMBL" id="WPB02462.1"/>
    </source>
</evidence>
<proteinExistence type="predicted"/>
<feature type="compositionally biased region" description="Low complexity" evidence="1">
    <location>
        <begin position="16"/>
        <end position="34"/>
    </location>
</feature>